<dbReference type="RefSeq" id="WP_006617898.1">
    <property type="nucleotide sequence ID" value="NZ_BIMW01000104.1"/>
</dbReference>
<dbReference type="EMBL" id="BIMW01000104">
    <property type="protein sequence ID" value="GCE94720.1"/>
    <property type="molecule type" value="Genomic_DNA"/>
</dbReference>
<organism evidence="3 4">
    <name type="scientific">Limnospira platensis NIES-46</name>
    <dbReference type="NCBI Taxonomy" id="1236695"/>
    <lineage>
        <taxon>Bacteria</taxon>
        <taxon>Bacillati</taxon>
        <taxon>Cyanobacteriota</taxon>
        <taxon>Cyanophyceae</taxon>
        <taxon>Oscillatoriophycideae</taxon>
        <taxon>Oscillatoriales</taxon>
        <taxon>Sirenicapillariaceae</taxon>
        <taxon>Limnospira</taxon>
    </lineage>
</organism>
<feature type="domain" description="Serine aminopeptidase S33" evidence="2">
    <location>
        <begin position="78"/>
        <end position="169"/>
    </location>
</feature>
<evidence type="ECO:0000313" key="4">
    <source>
        <dbReference type="Proteomes" id="UP000326169"/>
    </source>
</evidence>
<comment type="caution">
    <text evidence="3">The sequence shown here is derived from an EMBL/GenBank/DDBJ whole genome shotgun (WGS) entry which is preliminary data.</text>
</comment>
<accession>A0A5M3T9T5</accession>
<evidence type="ECO:0000256" key="1">
    <source>
        <dbReference type="SAM" id="Phobius"/>
    </source>
</evidence>
<keyword evidence="1" id="KW-0812">Transmembrane</keyword>
<protein>
    <recommendedName>
        <fullName evidence="2">Serine aminopeptidase S33 domain-containing protein</fullName>
    </recommendedName>
</protein>
<proteinExistence type="predicted"/>
<reference evidence="3 4" key="1">
    <citation type="journal article" date="2019" name="J Genomics">
        <title>The Draft Genome of a Hydrogen-producing Cyanobacterium, Arthrospira platensis NIES-46.</title>
        <authorList>
            <person name="Suzuki S."/>
            <person name="Yamaguchi H."/>
            <person name="Kawachi M."/>
        </authorList>
    </citation>
    <scope>NUCLEOTIDE SEQUENCE [LARGE SCALE GENOMIC DNA]</scope>
    <source>
        <strain evidence="3 4">NIES-46</strain>
    </source>
</reference>
<keyword evidence="4" id="KW-1185">Reference proteome</keyword>
<name>A0A5M3T9T5_LIMPL</name>
<dbReference type="PANTHER" id="PTHR12277:SF81">
    <property type="entry name" value="PROTEIN ABHD13"/>
    <property type="match status" value="1"/>
</dbReference>
<dbReference type="Gene3D" id="3.40.50.1820">
    <property type="entry name" value="alpha/beta hydrolase"/>
    <property type="match status" value="2"/>
</dbReference>
<feature type="transmembrane region" description="Helical" evidence="1">
    <location>
        <begin position="19"/>
        <end position="36"/>
    </location>
</feature>
<gene>
    <name evidence="3" type="ORF">NIES46_27790</name>
</gene>
<dbReference type="GeneID" id="301683609"/>
<keyword evidence="1" id="KW-1133">Transmembrane helix</keyword>
<dbReference type="InterPro" id="IPR022742">
    <property type="entry name" value="Hydrolase_4"/>
</dbReference>
<dbReference type="SUPFAM" id="SSF53474">
    <property type="entry name" value="alpha/beta-Hydrolases"/>
    <property type="match status" value="1"/>
</dbReference>
<keyword evidence="1" id="KW-0472">Membrane</keyword>
<dbReference type="InterPro" id="IPR029058">
    <property type="entry name" value="AB_hydrolase_fold"/>
</dbReference>
<sequence length="276" mass="30839">MNNAKIRKWVIGDFSLRRIVTSILAIYIIVGVWAYFKSDRLIFLPRPPSYEKTEDLTFLTTLDGVPIAALYLPNPTAQYTILYSHGNAEDLGDIRPRLESLRDIGFSVFAYDYPGYGLSGGTPSVAGAYQAIEAAYYYLTQVLQVPPERIIVYGRSVGSGPSTHLAARKLVGGLVIESGFISTFRVVTRIPIFPFDRFPNLANLQNVEVPVLIIHGDRDRVIPFDHGQRLYDDFAGPKMSLWVEGAGHNDVLEVAGDRYVETLLKFTEMLSKKSDD</sequence>
<dbReference type="PANTHER" id="PTHR12277">
    <property type="entry name" value="ALPHA/BETA HYDROLASE DOMAIN-CONTAINING PROTEIN"/>
    <property type="match status" value="1"/>
</dbReference>
<evidence type="ECO:0000259" key="2">
    <source>
        <dbReference type="Pfam" id="PF12146"/>
    </source>
</evidence>
<dbReference type="Proteomes" id="UP000326169">
    <property type="component" value="Unassembled WGS sequence"/>
</dbReference>
<dbReference type="Pfam" id="PF12146">
    <property type="entry name" value="Hydrolase_4"/>
    <property type="match status" value="1"/>
</dbReference>
<evidence type="ECO:0000313" key="3">
    <source>
        <dbReference type="EMBL" id="GCE94720.1"/>
    </source>
</evidence>